<accession>A0A4P9Z4M4</accession>
<keyword evidence="1" id="KW-0472">Membrane</keyword>
<dbReference type="Proteomes" id="UP000278143">
    <property type="component" value="Unassembled WGS sequence"/>
</dbReference>
<feature type="transmembrane region" description="Helical" evidence="1">
    <location>
        <begin position="225"/>
        <end position="242"/>
    </location>
</feature>
<sequence length="285" mass="32099">MGGDLRAIQRRSKGVHLQLILVVMLLMVFLRNTFCSIKLLVKSPRKLAHWGCFISTFAGIVYLCCFALPHHLPGGPSCNKVIWGAVSGLCVSTMSTNSILLERAYLANQRNKWFLLAGILLIVPAPMLLVVTYLHVTPTFNPSSGCYITFNVLFPYFRLLIDLPPNMVFSAAFSIVIYRQYKRFGDRCWKRLAREGMVTMVFVVMSNFTCMVCNVLNVFGEATDVLFIVDWWITTTLLVESTRRIYSSRRRATTTTRDSSSTALRTQDIRGSIEQSTVSIPAEGT</sequence>
<feature type="transmembrane region" description="Helical" evidence="1">
    <location>
        <begin position="81"/>
        <end position="101"/>
    </location>
</feature>
<dbReference type="OrthoDB" id="2256270at2759"/>
<feature type="transmembrane region" description="Helical" evidence="1">
    <location>
        <begin position="15"/>
        <end position="35"/>
    </location>
</feature>
<proteinExistence type="predicted"/>
<feature type="transmembrane region" description="Helical" evidence="1">
    <location>
        <begin position="198"/>
        <end position="219"/>
    </location>
</feature>
<evidence type="ECO:0000313" key="3">
    <source>
        <dbReference type="Proteomes" id="UP000278143"/>
    </source>
</evidence>
<name>A0A4P9Z4M4_9FUNG</name>
<feature type="transmembrane region" description="Helical" evidence="1">
    <location>
        <begin position="156"/>
        <end position="178"/>
    </location>
</feature>
<keyword evidence="1" id="KW-0812">Transmembrane</keyword>
<feature type="transmembrane region" description="Helical" evidence="1">
    <location>
        <begin position="113"/>
        <end position="136"/>
    </location>
</feature>
<feature type="transmembrane region" description="Helical" evidence="1">
    <location>
        <begin position="47"/>
        <end position="69"/>
    </location>
</feature>
<evidence type="ECO:0000313" key="2">
    <source>
        <dbReference type="EMBL" id="RKP27534.1"/>
    </source>
</evidence>
<evidence type="ECO:0000256" key="1">
    <source>
        <dbReference type="SAM" id="Phobius"/>
    </source>
</evidence>
<keyword evidence="3" id="KW-1185">Reference proteome</keyword>
<protein>
    <submittedName>
        <fullName evidence="2">Uncharacterized protein</fullName>
    </submittedName>
</protein>
<organism evidence="2 3">
    <name type="scientific">Syncephalis pseudoplumigaleata</name>
    <dbReference type="NCBI Taxonomy" id="1712513"/>
    <lineage>
        <taxon>Eukaryota</taxon>
        <taxon>Fungi</taxon>
        <taxon>Fungi incertae sedis</taxon>
        <taxon>Zoopagomycota</taxon>
        <taxon>Zoopagomycotina</taxon>
        <taxon>Zoopagomycetes</taxon>
        <taxon>Zoopagales</taxon>
        <taxon>Piptocephalidaceae</taxon>
        <taxon>Syncephalis</taxon>
    </lineage>
</organism>
<gene>
    <name evidence="2" type="ORF">SYNPS1DRAFT_26815</name>
</gene>
<dbReference type="AlphaFoldDB" id="A0A4P9Z4M4"/>
<keyword evidence="1" id="KW-1133">Transmembrane helix</keyword>
<dbReference type="EMBL" id="KZ989191">
    <property type="protein sequence ID" value="RKP27534.1"/>
    <property type="molecule type" value="Genomic_DNA"/>
</dbReference>
<reference evidence="3" key="1">
    <citation type="journal article" date="2018" name="Nat. Microbiol.">
        <title>Leveraging single-cell genomics to expand the fungal tree of life.</title>
        <authorList>
            <person name="Ahrendt S.R."/>
            <person name="Quandt C.A."/>
            <person name="Ciobanu D."/>
            <person name="Clum A."/>
            <person name="Salamov A."/>
            <person name="Andreopoulos B."/>
            <person name="Cheng J.F."/>
            <person name="Woyke T."/>
            <person name="Pelin A."/>
            <person name="Henrissat B."/>
            <person name="Reynolds N.K."/>
            <person name="Benny G.L."/>
            <person name="Smith M.E."/>
            <person name="James T.Y."/>
            <person name="Grigoriev I.V."/>
        </authorList>
    </citation>
    <scope>NUCLEOTIDE SEQUENCE [LARGE SCALE GENOMIC DNA]</scope>
    <source>
        <strain evidence="3">Benny S71-1</strain>
    </source>
</reference>